<reference evidence="2 3" key="1">
    <citation type="submission" date="2020-08" db="EMBL/GenBank/DDBJ databases">
        <title>Genomic Encyclopedia of Type Strains, Phase IV (KMG-IV): sequencing the most valuable type-strain genomes for metagenomic binning, comparative biology and taxonomic classification.</title>
        <authorList>
            <person name="Goeker M."/>
        </authorList>
    </citation>
    <scope>NUCLEOTIDE SEQUENCE [LARGE SCALE GENOMIC DNA]</scope>
    <source>
        <strain evidence="2 3">DSM 103570</strain>
    </source>
</reference>
<feature type="region of interest" description="Disordered" evidence="1">
    <location>
        <begin position="61"/>
        <end position="82"/>
    </location>
</feature>
<dbReference type="AlphaFoldDB" id="A0A7W6HAJ9"/>
<dbReference type="EMBL" id="JACIEM010000001">
    <property type="protein sequence ID" value="MBB4001616.1"/>
    <property type="molecule type" value="Genomic_DNA"/>
</dbReference>
<evidence type="ECO:0000313" key="3">
    <source>
        <dbReference type="Proteomes" id="UP000588647"/>
    </source>
</evidence>
<feature type="compositionally biased region" description="Polar residues" evidence="1">
    <location>
        <begin position="68"/>
        <end position="82"/>
    </location>
</feature>
<sequence length="82" mass="8649">MIAPLTSSANDPVPAETATPADGEATLRPGSVFISQNEVRFALDGGFSVDEVAFMLDLRVPSPEGTINGESHVQSQKEPPPR</sequence>
<dbReference type="RefSeq" id="WP_183206125.1">
    <property type="nucleotide sequence ID" value="NZ_JAAAMM010000001.1"/>
</dbReference>
<evidence type="ECO:0000256" key="1">
    <source>
        <dbReference type="SAM" id="MobiDB-lite"/>
    </source>
</evidence>
<gene>
    <name evidence="2" type="ORF">GGR03_000663</name>
</gene>
<feature type="compositionally biased region" description="Polar residues" evidence="1">
    <location>
        <begin position="1"/>
        <end position="10"/>
    </location>
</feature>
<accession>A0A7W6HAJ9</accession>
<proteinExistence type="predicted"/>
<evidence type="ECO:0000313" key="2">
    <source>
        <dbReference type="EMBL" id="MBB4001616.1"/>
    </source>
</evidence>
<feature type="region of interest" description="Disordered" evidence="1">
    <location>
        <begin position="1"/>
        <end position="27"/>
    </location>
</feature>
<dbReference type="Proteomes" id="UP000588647">
    <property type="component" value="Unassembled WGS sequence"/>
</dbReference>
<protein>
    <submittedName>
        <fullName evidence="2">Uncharacterized protein</fullName>
    </submittedName>
</protein>
<keyword evidence="3" id="KW-1185">Reference proteome</keyword>
<organism evidence="2 3">
    <name type="scientific">Aurantimonas endophytica</name>
    <dbReference type="NCBI Taxonomy" id="1522175"/>
    <lineage>
        <taxon>Bacteria</taxon>
        <taxon>Pseudomonadati</taxon>
        <taxon>Pseudomonadota</taxon>
        <taxon>Alphaproteobacteria</taxon>
        <taxon>Hyphomicrobiales</taxon>
        <taxon>Aurantimonadaceae</taxon>
        <taxon>Aurantimonas</taxon>
    </lineage>
</organism>
<name>A0A7W6HAJ9_9HYPH</name>
<comment type="caution">
    <text evidence="2">The sequence shown here is derived from an EMBL/GenBank/DDBJ whole genome shotgun (WGS) entry which is preliminary data.</text>
</comment>